<name>A0A6I6IRH9_9RHOB</name>
<sequence>MPDSPMPPDPAAPQTAARLSATIRAIDDEFGAGFARQHPELVAALVQSASIDAAVATGLMAHREALALADRIGRDTCETLLKLKPRFFG</sequence>
<dbReference type="AlphaFoldDB" id="A0A6I6IRH9"/>
<dbReference type="EMBL" id="CP034348">
    <property type="protein sequence ID" value="QGX98832.1"/>
    <property type="molecule type" value="Genomic_DNA"/>
</dbReference>
<evidence type="ECO:0000313" key="2">
    <source>
        <dbReference type="Proteomes" id="UP000428330"/>
    </source>
</evidence>
<organism evidence="1 2">
    <name type="scientific">Roseovarius faecimaris</name>
    <dbReference type="NCBI Taxonomy" id="2494550"/>
    <lineage>
        <taxon>Bacteria</taxon>
        <taxon>Pseudomonadati</taxon>
        <taxon>Pseudomonadota</taxon>
        <taxon>Alphaproteobacteria</taxon>
        <taxon>Rhodobacterales</taxon>
        <taxon>Roseobacteraceae</taxon>
        <taxon>Roseovarius</taxon>
    </lineage>
</organism>
<protein>
    <submittedName>
        <fullName evidence="1">Uncharacterized protein</fullName>
    </submittedName>
</protein>
<accession>A0A6I6IRH9</accession>
<reference evidence="2" key="1">
    <citation type="submission" date="2018-12" db="EMBL/GenBank/DDBJ databases">
        <title>Complete genome sequence of Roseovarius sp. MME-070.</title>
        <authorList>
            <person name="Nam Y.-D."/>
            <person name="Kang J."/>
            <person name="Chung W.-H."/>
            <person name="Park Y.S."/>
        </authorList>
    </citation>
    <scope>NUCLEOTIDE SEQUENCE [LARGE SCALE GENOMIC DNA]</scope>
    <source>
        <strain evidence="2">MME-070</strain>
    </source>
</reference>
<dbReference type="KEGG" id="rom:EI983_11335"/>
<dbReference type="Proteomes" id="UP000428330">
    <property type="component" value="Chromosome"/>
</dbReference>
<gene>
    <name evidence="1" type="ORF">EI983_11335</name>
</gene>
<proteinExistence type="predicted"/>
<evidence type="ECO:0000313" key="1">
    <source>
        <dbReference type="EMBL" id="QGX98832.1"/>
    </source>
</evidence>
<dbReference type="RefSeq" id="WP_157707516.1">
    <property type="nucleotide sequence ID" value="NZ_CP034348.1"/>
</dbReference>
<dbReference type="OrthoDB" id="7745249at2"/>
<keyword evidence="2" id="KW-1185">Reference proteome</keyword>